<dbReference type="PANTHER" id="PTHR46599">
    <property type="entry name" value="PIGGYBAC TRANSPOSABLE ELEMENT-DERIVED PROTEIN 4"/>
    <property type="match status" value="1"/>
</dbReference>
<comment type="caution">
    <text evidence="3">The sequence shown here is derived from an EMBL/GenBank/DDBJ whole genome shotgun (WGS) entry which is preliminary data.</text>
</comment>
<name>A0A423SM56_PENVA</name>
<dbReference type="STRING" id="6689.A0A423SM56"/>
<dbReference type="Proteomes" id="UP000283509">
    <property type="component" value="Unassembled WGS sequence"/>
</dbReference>
<dbReference type="Pfam" id="PF13843">
    <property type="entry name" value="DDE_Tnp_1_7"/>
    <property type="match status" value="1"/>
</dbReference>
<accession>A0A423SM56</accession>
<reference evidence="3 4" key="2">
    <citation type="submission" date="2019-01" db="EMBL/GenBank/DDBJ databases">
        <title>The decoding of complex shrimp genome reveals the adaptation for benthos swimmer, frequently molting mechanism and breeding impact on genome.</title>
        <authorList>
            <person name="Sun Y."/>
            <person name="Gao Y."/>
            <person name="Yu Y."/>
        </authorList>
    </citation>
    <scope>NUCLEOTIDE SEQUENCE [LARGE SCALE GENOMIC DNA]</scope>
    <source>
        <tissue evidence="3">Muscle</tissue>
    </source>
</reference>
<evidence type="ECO:0000259" key="2">
    <source>
        <dbReference type="Pfam" id="PF13843"/>
    </source>
</evidence>
<evidence type="ECO:0000313" key="4">
    <source>
        <dbReference type="Proteomes" id="UP000283509"/>
    </source>
</evidence>
<feature type="domain" description="PiggyBac transposable element-derived protein" evidence="2">
    <location>
        <begin position="138"/>
        <end position="435"/>
    </location>
</feature>
<dbReference type="EMBL" id="QCYY01003118">
    <property type="protein sequence ID" value="ROT65224.1"/>
    <property type="molecule type" value="Genomic_DNA"/>
</dbReference>
<evidence type="ECO:0000313" key="3">
    <source>
        <dbReference type="EMBL" id="ROT65224.1"/>
    </source>
</evidence>
<dbReference type="AlphaFoldDB" id="A0A423SM56"/>
<feature type="region of interest" description="Disordered" evidence="1">
    <location>
        <begin position="1"/>
        <end position="108"/>
    </location>
</feature>
<keyword evidence="4" id="KW-1185">Reference proteome</keyword>
<dbReference type="InterPro" id="IPR029526">
    <property type="entry name" value="PGBD"/>
</dbReference>
<evidence type="ECO:0000256" key="1">
    <source>
        <dbReference type="SAM" id="MobiDB-lite"/>
    </source>
</evidence>
<feature type="compositionally biased region" description="Low complexity" evidence="1">
    <location>
        <begin position="28"/>
        <end position="39"/>
    </location>
</feature>
<reference evidence="3 4" key="1">
    <citation type="submission" date="2018-04" db="EMBL/GenBank/DDBJ databases">
        <authorList>
            <person name="Zhang X."/>
            <person name="Yuan J."/>
            <person name="Li F."/>
            <person name="Xiang J."/>
        </authorList>
    </citation>
    <scope>NUCLEOTIDE SEQUENCE [LARGE SCALE GENOMIC DNA]</scope>
    <source>
        <tissue evidence="3">Muscle</tissue>
    </source>
</reference>
<dbReference type="PANTHER" id="PTHR46599:SF3">
    <property type="entry name" value="PIGGYBAC TRANSPOSABLE ELEMENT-DERIVED PROTEIN 4"/>
    <property type="match status" value="1"/>
</dbReference>
<organism evidence="3 4">
    <name type="scientific">Penaeus vannamei</name>
    <name type="common">Whiteleg shrimp</name>
    <name type="synonym">Litopenaeus vannamei</name>
    <dbReference type="NCBI Taxonomy" id="6689"/>
    <lineage>
        <taxon>Eukaryota</taxon>
        <taxon>Metazoa</taxon>
        <taxon>Ecdysozoa</taxon>
        <taxon>Arthropoda</taxon>
        <taxon>Crustacea</taxon>
        <taxon>Multicrustacea</taxon>
        <taxon>Malacostraca</taxon>
        <taxon>Eumalacostraca</taxon>
        <taxon>Eucarida</taxon>
        <taxon>Decapoda</taxon>
        <taxon>Dendrobranchiata</taxon>
        <taxon>Penaeoidea</taxon>
        <taxon>Penaeidae</taxon>
        <taxon>Penaeus</taxon>
    </lineage>
</organism>
<gene>
    <name evidence="3" type="ORF">C7M84_016824</name>
</gene>
<proteinExistence type="predicted"/>
<sequence>MKRSHTFRKRDPGAPGGDRPDNQRPHNSPVRLSPPSSDSSSRRRGLPSSSSDFSTDDSSEGYRSGSGDSDSEVDYVSLMNATPDSEEPFPAGGEGEWQRDDAPGTDRFVWQKRDNVPRRWEFKGAPGVKGHNLTATSSPVDIYRCFITDEFIDLIVRGTNQYSQQYPDDWVDTTAAEVNAVFALFFLMALQSTPRDKDFWSRDPLESRHVFAQTMSVDRFESLCSRLQVASEDRTGPVADRLRKLQPVVDLLTGQFSSVFTPPERVSVNDSLLEFWGRWQPTDECAHSKVKIYKLAVSDGPTSGYVSAFQISKGESKGDIPTPSKVAIDLIGAAGLFGKGYEVHTGDRYTSPGFFHYLQSQHVNAVGMVRVNRRYMPEDLQVRARGDVDSRSTGTGMLCLQWHDQRPVTMLSTVHDSDMVTVSGRSLKPKVVADFIGMKRVALSKLAKADLTSDDCPNGDNKEKAVKVLWLKVVEERSPWLLTCGHLHPGELDEAFMSRIFPP</sequence>
<protein>
    <submittedName>
        <fullName evidence="3">PiggyBac transposable element-derived protein 4</fullName>
    </submittedName>
</protein>
<dbReference type="OrthoDB" id="6357869at2759"/>
<feature type="compositionally biased region" description="Basic and acidic residues" evidence="1">
    <location>
        <begin position="96"/>
        <end position="108"/>
    </location>
</feature>